<evidence type="ECO:0000313" key="2">
    <source>
        <dbReference type="EMBL" id="QDH77992.1"/>
    </source>
</evidence>
<feature type="transmembrane region" description="Helical" evidence="1">
    <location>
        <begin position="5"/>
        <end position="25"/>
    </location>
</feature>
<organism evidence="2 3">
    <name type="scientific">Echinicola soli</name>
    <dbReference type="NCBI Taxonomy" id="2591634"/>
    <lineage>
        <taxon>Bacteria</taxon>
        <taxon>Pseudomonadati</taxon>
        <taxon>Bacteroidota</taxon>
        <taxon>Cytophagia</taxon>
        <taxon>Cytophagales</taxon>
        <taxon>Cyclobacteriaceae</taxon>
        <taxon>Echinicola</taxon>
    </lineage>
</organism>
<reference evidence="2 3" key="1">
    <citation type="submission" date="2019-06" db="EMBL/GenBank/DDBJ databases">
        <title>Echinicola alkalisoli sp. nov. isolated from saline soil.</title>
        <authorList>
            <person name="Sun J.-Q."/>
            <person name="Xu L."/>
        </authorList>
    </citation>
    <scope>NUCLEOTIDE SEQUENCE [LARGE SCALE GENOMIC DNA]</scope>
    <source>
        <strain evidence="2 3">LN3S3</strain>
    </source>
</reference>
<dbReference type="AlphaFoldDB" id="A0A514CDU4"/>
<feature type="transmembrane region" description="Helical" evidence="1">
    <location>
        <begin position="31"/>
        <end position="58"/>
    </location>
</feature>
<sequence>MLEYILQFLAIYAVCLFKFIGGPLLGNAANYSILEIILVTVSGMMTSVVVFTFLGEWIKTNWTIKIRKNKKKFSPKTRKIIQVWQKFGAAGVAAITPLVLTPIGGTILLTSFGVRRRKIFSYMLLSAICWSFILGMSINQLMKIPFLKQLIG</sequence>
<dbReference type="EMBL" id="CP041253">
    <property type="protein sequence ID" value="QDH77992.1"/>
    <property type="molecule type" value="Genomic_DNA"/>
</dbReference>
<accession>A0A514CDU4</accession>
<keyword evidence="3" id="KW-1185">Reference proteome</keyword>
<dbReference type="OrthoDB" id="1467737at2"/>
<dbReference type="RefSeq" id="WP_141613255.1">
    <property type="nucleotide sequence ID" value="NZ_CP041253.1"/>
</dbReference>
<protein>
    <recommendedName>
        <fullName evidence="4">Small multi-drug export protein</fullName>
    </recommendedName>
</protein>
<dbReference type="Proteomes" id="UP000316614">
    <property type="component" value="Chromosome"/>
</dbReference>
<gene>
    <name evidence="2" type="ORF">FKX85_02650</name>
</gene>
<proteinExistence type="predicted"/>
<dbReference type="KEGG" id="echi:FKX85_02650"/>
<feature type="transmembrane region" description="Helical" evidence="1">
    <location>
        <begin position="119"/>
        <end position="138"/>
    </location>
</feature>
<keyword evidence="1" id="KW-0812">Transmembrane</keyword>
<evidence type="ECO:0008006" key="4">
    <source>
        <dbReference type="Google" id="ProtNLM"/>
    </source>
</evidence>
<keyword evidence="1" id="KW-1133">Transmembrane helix</keyword>
<keyword evidence="1" id="KW-0472">Membrane</keyword>
<evidence type="ECO:0000313" key="3">
    <source>
        <dbReference type="Proteomes" id="UP000316614"/>
    </source>
</evidence>
<name>A0A514CDU4_9BACT</name>
<evidence type="ECO:0000256" key="1">
    <source>
        <dbReference type="SAM" id="Phobius"/>
    </source>
</evidence>
<feature type="transmembrane region" description="Helical" evidence="1">
    <location>
        <begin position="87"/>
        <end position="113"/>
    </location>
</feature>